<feature type="transmembrane region" description="Helical" evidence="2">
    <location>
        <begin position="20"/>
        <end position="39"/>
    </location>
</feature>
<comment type="caution">
    <text evidence="3">The sequence shown here is derived from an EMBL/GenBank/DDBJ whole genome shotgun (WGS) entry which is preliminary data.</text>
</comment>
<feature type="compositionally biased region" description="Low complexity" evidence="1">
    <location>
        <begin position="242"/>
        <end position="257"/>
    </location>
</feature>
<feature type="compositionally biased region" description="Low complexity" evidence="1">
    <location>
        <begin position="211"/>
        <end position="220"/>
    </location>
</feature>
<name>A0A8J3J0F4_9ACTN</name>
<protein>
    <submittedName>
        <fullName evidence="3">Uncharacterized protein</fullName>
    </submittedName>
</protein>
<evidence type="ECO:0000256" key="2">
    <source>
        <dbReference type="SAM" id="Phobius"/>
    </source>
</evidence>
<organism evidence="3 4">
    <name type="scientific">Actinocatenispora rupis</name>
    <dbReference type="NCBI Taxonomy" id="519421"/>
    <lineage>
        <taxon>Bacteria</taxon>
        <taxon>Bacillati</taxon>
        <taxon>Actinomycetota</taxon>
        <taxon>Actinomycetes</taxon>
        <taxon>Micromonosporales</taxon>
        <taxon>Micromonosporaceae</taxon>
        <taxon>Actinocatenispora</taxon>
    </lineage>
</organism>
<keyword evidence="4" id="KW-1185">Reference proteome</keyword>
<keyword evidence="2" id="KW-0812">Transmembrane</keyword>
<reference evidence="3" key="1">
    <citation type="submission" date="2021-01" db="EMBL/GenBank/DDBJ databases">
        <title>Whole genome shotgun sequence of Actinocatenispora rupis NBRC 107355.</title>
        <authorList>
            <person name="Komaki H."/>
            <person name="Tamura T."/>
        </authorList>
    </citation>
    <scope>NUCLEOTIDE SEQUENCE</scope>
    <source>
        <strain evidence="3">NBRC 107355</strain>
    </source>
</reference>
<feature type="transmembrane region" description="Helical" evidence="2">
    <location>
        <begin position="45"/>
        <end position="65"/>
    </location>
</feature>
<dbReference type="Proteomes" id="UP000612808">
    <property type="component" value="Unassembled WGS sequence"/>
</dbReference>
<evidence type="ECO:0000256" key="1">
    <source>
        <dbReference type="SAM" id="MobiDB-lite"/>
    </source>
</evidence>
<gene>
    <name evidence="3" type="ORF">Aru02nite_28070</name>
</gene>
<dbReference type="EMBL" id="BOMB01000015">
    <property type="protein sequence ID" value="GID11918.1"/>
    <property type="molecule type" value="Genomic_DNA"/>
</dbReference>
<accession>A0A8J3J0F4</accession>
<sequence length="274" mass="29505">MHPLHAFLRDKDIDGVRQVALALGSVLFSVLTVVVMRTVHPTGTWQYVVVFLGAALSLTLIVRTLQRLLLSAWGRPILGRWVYESSSGTWGLARIDIHGGDLRYSVQLYPTEETVLAAVRNDPDAVTACFATVHSAGATYADDRLELVYKIEQTSQAYEPRTGILVLRPLNRRTMKGYWSSDITTGEARRGTLDMRRARYVRAAAKRAADTRPAVLPDAPAAEDEPKPAPAPRGRRTKARSGARNADGAAKATAGAAGNAGKGGDATAVAEADT</sequence>
<proteinExistence type="predicted"/>
<dbReference type="RefSeq" id="WP_203657907.1">
    <property type="nucleotide sequence ID" value="NZ_BAAAZM010000005.1"/>
</dbReference>
<evidence type="ECO:0000313" key="4">
    <source>
        <dbReference type="Proteomes" id="UP000612808"/>
    </source>
</evidence>
<evidence type="ECO:0000313" key="3">
    <source>
        <dbReference type="EMBL" id="GID11918.1"/>
    </source>
</evidence>
<dbReference type="AlphaFoldDB" id="A0A8J3J0F4"/>
<keyword evidence="2" id="KW-1133">Transmembrane helix</keyword>
<keyword evidence="2" id="KW-0472">Membrane</keyword>
<feature type="region of interest" description="Disordered" evidence="1">
    <location>
        <begin position="204"/>
        <end position="274"/>
    </location>
</feature>